<name>A0ABR8AQH9_9CYAN</name>
<keyword evidence="2" id="KW-1185">Reference proteome</keyword>
<sequence>MHLPNLGRKNQCDKNVFQFNNEQDKLKNLPLVGFHEDVMLIMHMRSDRSSCIEITDKTSKAIYL</sequence>
<organism evidence="1 2">
    <name type="scientific">Calothrix parietina FACHB-288</name>
    <dbReference type="NCBI Taxonomy" id="2692896"/>
    <lineage>
        <taxon>Bacteria</taxon>
        <taxon>Bacillati</taxon>
        <taxon>Cyanobacteriota</taxon>
        <taxon>Cyanophyceae</taxon>
        <taxon>Nostocales</taxon>
        <taxon>Calotrichaceae</taxon>
        <taxon>Calothrix</taxon>
    </lineage>
</organism>
<protein>
    <submittedName>
        <fullName evidence="1">Uncharacterized protein</fullName>
    </submittedName>
</protein>
<accession>A0ABR8AQH9</accession>
<evidence type="ECO:0000313" key="2">
    <source>
        <dbReference type="Proteomes" id="UP000658514"/>
    </source>
</evidence>
<dbReference type="Proteomes" id="UP000658514">
    <property type="component" value="Unassembled WGS sequence"/>
</dbReference>
<evidence type="ECO:0000313" key="1">
    <source>
        <dbReference type="EMBL" id="MBD2200842.1"/>
    </source>
</evidence>
<reference evidence="1 2" key="1">
    <citation type="journal article" date="2020" name="ISME J.">
        <title>Comparative genomics reveals insights into cyanobacterial evolution and habitat adaptation.</title>
        <authorList>
            <person name="Chen M.Y."/>
            <person name="Teng W.K."/>
            <person name="Zhao L."/>
            <person name="Hu C.X."/>
            <person name="Zhou Y.K."/>
            <person name="Han B.P."/>
            <person name="Song L.R."/>
            <person name="Shu W.S."/>
        </authorList>
    </citation>
    <scope>NUCLEOTIDE SEQUENCE [LARGE SCALE GENOMIC DNA]</scope>
    <source>
        <strain evidence="1 2">FACHB-288</strain>
    </source>
</reference>
<dbReference type="RefSeq" id="WP_190550486.1">
    <property type="nucleotide sequence ID" value="NZ_CAWPNO010000025.1"/>
</dbReference>
<comment type="caution">
    <text evidence="1">The sequence shown here is derived from an EMBL/GenBank/DDBJ whole genome shotgun (WGS) entry which is preliminary data.</text>
</comment>
<dbReference type="EMBL" id="JACJQH010000120">
    <property type="protein sequence ID" value="MBD2200842.1"/>
    <property type="molecule type" value="Genomic_DNA"/>
</dbReference>
<proteinExistence type="predicted"/>
<gene>
    <name evidence="1" type="ORF">H6G24_36285</name>
</gene>